<reference evidence="1 2" key="1">
    <citation type="submission" date="2024-03" db="EMBL/GenBank/DDBJ databases">
        <title>Adaptation during the transition from Ophiocordyceps entomopathogen to insect associate is accompanied by gene loss and intensified selection.</title>
        <authorList>
            <person name="Ward C.M."/>
            <person name="Onetto C.A."/>
            <person name="Borneman A.R."/>
        </authorList>
    </citation>
    <scope>NUCLEOTIDE SEQUENCE [LARGE SCALE GENOMIC DNA]</scope>
    <source>
        <strain evidence="1">AWRI1</strain>
        <tissue evidence="1">Single Adult Female</tissue>
    </source>
</reference>
<gene>
    <name evidence="1" type="ORF">V9T40_011096</name>
</gene>
<organism evidence="1 2">
    <name type="scientific">Parthenolecanium corni</name>
    <dbReference type="NCBI Taxonomy" id="536013"/>
    <lineage>
        <taxon>Eukaryota</taxon>
        <taxon>Metazoa</taxon>
        <taxon>Ecdysozoa</taxon>
        <taxon>Arthropoda</taxon>
        <taxon>Hexapoda</taxon>
        <taxon>Insecta</taxon>
        <taxon>Pterygota</taxon>
        <taxon>Neoptera</taxon>
        <taxon>Paraneoptera</taxon>
        <taxon>Hemiptera</taxon>
        <taxon>Sternorrhyncha</taxon>
        <taxon>Coccoidea</taxon>
        <taxon>Coccidae</taxon>
        <taxon>Parthenolecanium</taxon>
    </lineage>
</organism>
<dbReference type="EMBL" id="JBBCAQ010000037">
    <property type="protein sequence ID" value="KAK7573905.1"/>
    <property type="molecule type" value="Genomic_DNA"/>
</dbReference>
<evidence type="ECO:0000313" key="2">
    <source>
        <dbReference type="Proteomes" id="UP001367676"/>
    </source>
</evidence>
<sequence>MTSNKEQLRIVDHRFESYLSRGTYVRKFRGPCRRSLFAWKLKIPQTRLDGVIVADRKETVKILVVLTSAPQLTRNVYERSSNGVWVNGSQLIIEEDMWLNIVRCLWDLGW</sequence>
<name>A0AAN9T7A4_9HEMI</name>
<proteinExistence type="predicted"/>
<comment type="caution">
    <text evidence="1">The sequence shown here is derived from an EMBL/GenBank/DDBJ whole genome shotgun (WGS) entry which is preliminary data.</text>
</comment>
<keyword evidence="2" id="KW-1185">Reference proteome</keyword>
<protein>
    <submittedName>
        <fullName evidence="1">Uncharacterized protein</fullName>
    </submittedName>
</protein>
<accession>A0AAN9T7A4</accession>
<evidence type="ECO:0000313" key="1">
    <source>
        <dbReference type="EMBL" id="KAK7573905.1"/>
    </source>
</evidence>
<dbReference type="Proteomes" id="UP001367676">
    <property type="component" value="Unassembled WGS sequence"/>
</dbReference>
<dbReference type="AlphaFoldDB" id="A0AAN9T7A4"/>